<dbReference type="SUPFAM" id="SSF103481">
    <property type="entry name" value="Multidrug resistance efflux transporter EmrE"/>
    <property type="match status" value="2"/>
</dbReference>
<name>A0A937X543_9BACT</name>
<accession>A0A937X543</accession>
<evidence type="ECO:0000256" key="3">
    <source>
        <dbReference type="ARBA" id="ARBA00022692"/>
    </source>
</evidence>
<feature type="transmembrane region" description="Helical" evidence="6">
    <location>
        <begin position="261"/>
        <end position="280"/>
    </location>
</feature>
<dbReference type="InterPro" id="IPR037185">
    <property type="entry name" value="EmrE-like"/>
</dbReference>
<evidence type="ECO:0000256" key="6">
    <source>
        <dbReference type="SAM" id="Phobius"/>
    </source>
</evidence>
<evidence type="ECO:0000256" key="5">
    <source>
        <dbReference type="ARBA" id="ARBA00023136"/>
    </source>
</evidence>
<comment type="similarity">
    <text evidence="2">Belongs to the EamA transporter family.</text>
</comment>
<feature type="domain" description="EamA" evidence="7">
    <location>
        <begin position="8"/>
        <end position="138"/>
    </location>
</feature>
<feature type="transmembrane region" description="Helical" evidence="6">
    <location>
        <begin position="175"/>
        <end position="199"/>
    </location>
</feature>
<dbReference type="GO" id="GO:0016020">
    <property type="term" value="C:membrane"/>
    <property type="evidence" value="ECO:0007669"/>
    <property type="project" value="UniProtKB-SubCell"/>
</dbReference>
<dbReference type="InterPro" id="IPR000620">
    <property type="entry name" value="EamA_dom"/>
</dbReference>
<dbReference type="PANTHER" id="PTHR22911:SF6">
    <property type="entry name" value="SOLUTE CARRIER FAMILY 35 MEMBER G1"/>
    <property type="match status" value="1"/>
</dbReference>
<sequence>PQVTAALRGVLWMVVASAFFAMMGAAGKAASRELPAIEVAFFRSFLSLLAIAAMARALGWNLRVTDRPRMAVRGLAGTASLISYFWSLSIMPLAEAILLANTSPIFTALLAWWLLGEKPTLRSAGGLALATLGVAVLVRPGSEFFGPGAAIALFGAACAGLAYTQVRTLRDEPTWGIVFWFMLIASLTTLPAMAPVFAIPRSTEVWWALAGAALAATAAQGAMTLSYRLAPASTASVASLCTVLIAAVLGALLFGEIPGPATAIGGVLILGGTWLAATGVSRDPAVNGEIA</sequence>
<dbReference type="AlphaFoldDB" id="A0A937X543"/>
<organism evidence="8 9">
    <name type="scientific">Candidatus Tanganyikabacteria bacterium</name>
    <dbReference type="NCBI Taxonomy" id="2961651"/>
    <lineage>
        <taxon>Bacteria</taxon>
        <taxon>Bacillati</taxon>
        <taxon>Candidatus Sericytochromatia</taxon>
        <taxon>Candidatus Tanganyikabacteria</taxon>
    </lineage>
</organism>
<proteinExistence type="inferred from homology"/>
<feature type="transmembrane region" description="Helical" evidence="6">
    <location>
        <begin position="121"/>
        <end position="138"/>
    </location>
</feature>
<dbReference type="EMBL" id="VGJX01000601">
    <property type="protein sequence ID" value="MBM3275503.1"/>
    <property type="molecule type" value="Genomic_DNA"/>
</dbReference>
<reference evidence="8 9" key="1">
    <citation type="submission" date="2019-03" db="EMBL/GenBank/DDBJ databases">
        <title>Lake Tanganyika Metagenome-Assembled Genomes (MAGs).</title>
        <authorList>
            <person name="Tran P."/>
        </authorList>
    </citation>
    <scope>NUCLEOTIDE SEQUENCE [LARGE SCALE GENOMIC DNA]</scope>
    <source>
        <strain evidence="8">K_DeepCast_65m_m2_236</strain>
    </source>
</reference>
<keyword evidence="3 6" id="KW-0812">Transmembrane</keyword>
<feature type="transmembrane region" description="Helical" evidence="6">
    <location>
        <begin position="144"/>
        <end position="163"/>
    </location>
</feature>
<feature type="transmembrane region" description="Helical" evidence="6">
    <location>
        <begin position="237"/>
        <end position="255"/>
    </location>
</feature>
<evidence type="ECO:0000256" key="4">
    <source>
        <dbReference type="ARBA" id="ARBA00022989"/>
    </source>
</evidence>
<feature type="transmembrane region" description="Helical" evidence="6">
    <location>
        <begin position="39"/>
        <end position="58"/>
    </location>
</feature>
<feature type="domain" description="EamA" evidence="7">
    <location>
        <begin position="148"/>
        <end position="276"/>
    </location>
</feature>
<evidence type="ECO:0000313" key="9">
    <source>
        <dbReference type="Proteomes" id="UP000703893"/>
    </source>
</evidence>
<evidence type="ECO:0000256" key="2">
    <source>
        <dbReference type="ARBA" id="ARBA00007362"/>
    </source>
</evidence>
<protein>
    <submittedName>
        <fullName evidence="8">DMT family transporter</fullName>
    </submittedName>
</protein>
<evidence type="ECO:0000313" key="8">
    <source>
        <dbReference type="EMBL" id="MBM3275503.1"/>
    </source>
</evidence>
<keyword evidence="4 6" id="KW-1133">Transmembrane helix</keyword>
<evidence type="ECO:0000259" key="7">
    <source>
        <dbReference type="Pfam" id="PF00892"/>
    </source>
</evidence>
<feature type="non-terminal residue" evidence="8">
    <location>
        <position position="1"/>
    </location>
</feature>
<dbReference type="Pfam" id="PF00892">
    <property type="entry name" value="EamA"/>
    <property type="match status" value="2"/>
</dbReference>
<dbReference type="Proteomes" id="UP000703893">
    <property type="component" value="Unassembled WGS sequence"/>
</dbReference>
<evidence type="ECO:0000256" key="1">
    <source>
        <dbReference type="ARBA" id="ARBA00004141"/>
    </source>
</evidence>
<comment type="caution">
    <text evidence="8">The sequence shown here is derived from an EMBL/GenBank/DDBJ whole genome shotgun (WGS) entry which is preliminary data.</text>
</comment>
<gene>
    <name evidence="8" type="ORF">FJZ00_10135</name>
</gene>
<keyword evidence="5 6" id="KW-0472">Membrane</keyword>
<comment type="subcellular location">
    <subcellularLocation>
        <location evidence="1">Membrane</location>
        <topology evidence="1">Multi-pass membrane protein</topology>
    </subcellularLocation>
</comment>
<feature type="transmembrane region" description="Helical" evidence="6">
    <location>
        <begin position="205"/>
        <end position="225"/>
    </location>
</feature>
<dbReference type="PANTHER" id="PTHR22911">
    <property type="entry name" value="ACYL-MALONYL CONDENSING ENZYME-RELATED"/>
    <property type="match status" value="1"/>
</dbReference>